<keyword evidence="2" id="KW-1185">Reference proteome</keyword>
<evidence type="ECO:0000313" key="1">
    <source>
        <dbReference type="EMBL" id="KAJ4937110.1"/>
    </source>
</evidence>
<accession>A0AAD6B4H0</accession>
<name>A0AAD6B4H0_9TELE</name>
<dbReference type="Proteomes" id="UP001219934">
    <property type="component" value="Unassembled WGS sequence"/>
</dbReference>
<reference evidence="1" key="1">
    <citation type="submission" date="2022-11" db="EMBL/GenBank/DDBJ databases">
        <title>Chromosome-level genome of Pogonophryne albipinna.</title>
        <authorList>
            <person name="Jo E."/>
        </authorList>
    </citation>
    <scope>NUCLEOTIDE SEQUENCE</scope>
    <source>
        <strain evidence="1">SGF0006</strain>
        <tissue evidence="1">Muscle</tissue>
    </source>
</reference>
<evidence type="ECO:0000313" key="2">
    <source>
        <dbReference type="Proteomes" id="UP001219934"/>
    </source>
</evidence>
<evidence type="ECO:0008006" key="3">
    <source>
        <dbReference type="Google" id="ProtNLM"/>
    </source>
</evidence>
<protein>
    <recommendedName>
        <fullName evidence="3">Apolipoprotein L6</fullName>
    </recommendedName>
</protein>
<dbReference type="EMBL" id="JAPTMU010000010">
    <property type="protein sequence ID" value="KAJ4937110.1"/>
    <property type="molecule type" value="Genomic_DNA"/>
</dbReference>
<proteinExistence type="predicted"/>
<gene>
    <name evidence="1" type="ORF">JOQ06_001692</name>
</gene>
<organism evidence="1 2">
    <name type="scientific">Pogonophryne albipinna</name>
    <dbReference type="NCBI Taxonomy" id="1090488"/>
    <lineage>
        <taxon>Eukaryota</taxon>
        <taxon>Metazoa</taxon>
        <taxon>Chordata</taxon>
        <taxon>Craniata</taxon>
        <taxon>Vertebrata</taxon>
        <taxon>Euteleostomi</taxon>
        <taxon>Actinopterygii</taxon>
        <taxon>Neopterygii</taxon>
        <taxon>Teleostei</taxon>
        <taxon>Neoteleostei</taxon>
        <taxon>Acanthomorphata</taxon>
        <taxon>Eupercaria</taxon>
        <taxon>Perciformes</taxon>
        <taxon>Notothenioidei</taxon>
        <taxon>Pogonophryne</taxon>
    </lineage>
</organism>
<sequence length="178" mass="19581">MQAVETAKLEQIFNVPLPIPNICCLMGEPRFEVLANVDQGKKKIEKTFEEFQQIMGKLQESLSLIQQGMDHLQRHDLPSLSEASQGAGRAASMVTLTASGGVRALALEAHGHASGLMEGLALGINLQFADKKQKKEQKKEQKKGLESGLATKIRKLTEELNRGLDELYDLFKGYCAAE</sequence>
<dbReference type="AlphaFoldDB" id="A0AAD6B4H0"/>
<comment type="caution">
    <text evidence="1">The sequence shown here is derived from an EMBL/GenBank/DDBJ whole genome shotgun (WGS) entry which is preliminary data.</text>
</comment>